<feature type="transmembrane region" description="Helical" evidence="11">
    <location>
        <begin position="150"/>
        <end position="172"/>
    </location>
</feature>
<feature type="transmembrane region" description="Helical" evidence="11">
    <location>
        <begin position="229"/>
        <end position="253"/>
    </location>
</feature>
<evidence type="ECO:0000259" key="12">
    <source>
        <dbReference type="PROSITE" id="PS51012"/>
    </source>
</evidence>
<feature type="transmembrane region" description="Helical" evidence="11">
    <location>
        <begin position="116"/>
        <end position="138"/>
    </location>
</feature>
<keyword evidence="14" id="KW-1185">Reference proteome</keyword>
<feature type="transmembrane region" description="Helical" evidence="11">
    <location>
        <begin position="69"/>
        <end position="87"/>
    </location>
</feature>
<evidence type="ECO:0000256" key="8">
    <source>
        <dbReference type="ARBA" id="ARBA00022989"/>
    </source>
</evidence>
<evidence type="ECO:0000256" key="7">
    <source>
        <dbReference type="ARBA" id="ARBA00022903"/>
    </source>
</evidence>
<feature type="domain" description="ABC transmembrane type-2" evidence="12">
    <location>
        <begin position="40"/>
        <end position="261"/>
    </location>
</feature>
<keyword evidence="7" id="KW-0972">Capsule biogenesis/degradation</keyword>
<organism evidence="13 14">
    <name type="scientific">Sphingomonas limnosediminicola</name>
    <dbReference type="NCBI Taxonomy" id="940133"/>
    <lineage>
        <taxon>Bacteria</taxon>
        <taxon>Pseudomonadati</taxon>
        <taxon>Pseudomonadota</taxon>
        <taxon>Alphaproteobacteria</taxon>
        <taxon>Sphingomonadales</taxon>
        <taxon>Sphingomonadaceae</taxon>
        <taxon>Sphingomonas</taxon>
    </lineage>
</organism>
<dbReference type="PROSITE" id="PS51012">
    <property type="entry name" value="ABC_TM2"/>
    <property type="match status" value="1"/>
</dbReference>
<name>A0ABP7L8Y4_9SPHN</name>
<dbReference type="InterPro" id="IPR047817">
    <property type="entry name" value="ABC2_TM_bact-type"/>
</dbReference>
<evidence type="ECO:0000256" key="10">
    <source>
        <dbReference type="ARBA" id="ARBA00023136"/>
    </source>
</evidence>
<sequence>MAVERHSTGVSLAQSWRVERRVIWALVLREMMTRFGRHNIGFLWLFVEPMLFTLGITTLWTATKSVHGSNLPIVAFAVTGYSSVLLWRNMPGRCIGSLEPNLSLLYHRNVRPIDIYFARLILEGAGATMSFVFLTLFFHALGWLELPEDVLQVAAAWVLLAWFGMSLAIFLGSLSEISETIEKLWHPLAYLLFPLSGAAFLVDALPVAAQKVVLVLPMVHGVEFLRHGYFGSSIVTHFDVAYMITVNAVLTMLGLALTRKVSRTVVPE</sequence>
<reference evidence="14" key="1">
    <citation type="journal article" date="2019" name="Int. J. Syst. Evol. Microbiol.">
        <title>The Global Catalogue of Microorganisms (GCM) 10K type strain sequencing project: providing services to taxonomists for standard genome sequencing and annotation.</title>
        <authorList>
            <consortium name="The Broad Institute Genomics Platform"/>
            <consortium name="The Broad Institute Genome Sequencing Center for Infectious Disease"/>
            <person name="Wu L."/>
            <person name="Ma J."/>
        </authorList>
    </citation>
    <scope>NUCLEOTIDE SEQUENCE [LARGE SCALE GENOMIC DNA]</scope>
    <source>
        <strain evidence="14">JCM 17543</strain>
    </source>
</reference>
<keyword evidence="3 11" id="KW-0813">Transport</keyword>
<protein>
    <recommendedName>
        <fullName evidence="11">Transport permease protein</fullName>
    </recommendedName>
</protein>
<dbReference type="InterPro" id="IPR013525">
    <property type="entry name" value="ABC2_TM"/>
</dbReference>
<evidence type="ECO:0000256" key="4">
    <source>
        <dbReference type="ARBA" id="ARBA00022475"/>
    </source>
</evidence>
<keyword evidence="5" id="KW-0762">Sugar transport</keyword>
<keyword evidence="4 11" id="KW-1003">Cell membrane</keyword>
<dbReference type="PANTHER" id="PTHR30413">
    <property type="entry name" value="INNER MEMBRANE TRANSPORT PERMEASE"/>
    <property type="match status" value="1"/>
</dbReference>
<dbReference type="Pfam" id="PF01061">
    <property type="entry name" value="ABC2_membrane"/>
    <property type="match status" value="1"/>
</dbReference>
<feature type="transmembrane region" description="Helical" evidence="11">
    <location>
        <begin position="184"/>
        <end position="209"/>
    </location>
</feature>
<feature type="transmembrane region" description="Helical" evidence="11">
    <location>
        <begin position="41"/>
        <end position="63"/>
    </location>
</feature>
<evidence type="ECO:0000256" key="6">
    <source>
        <dbReference type="ARBA" id="ARBA00022692"/>
    </source>
</evidence>
<comment type="caution">
    <text evidence="13">The sequence shown here is derived from an EMBL/GenBank/DDBJ whole genome shotgun (WGS) entry which is preliminary data.</text>
</comment>
<comment type="subcellular location">
    <subcellularLocation>
        <location evidence="11">Cell inner membrane</location>
        <topology evidence="11">Multi-pass membrane protein</topology>
    </subcellularLocation>
    <subcellularLocation>
        <location evidence="1">Cell membrane</location>
        <topology evidence="1">Multi-pass membrane protein</topology>
    </subcellularLocation>
</comment>
<keyword evidence="8 11" id="KW-1133">Transmembrane helix</keyword>
<dbReference type="RefSeq" id="WP_344698944.1">
    <property type="nucleotide sequence ID" value="NZ_BAABBM010000001.1"/>
</dbReference>
<dbReference type="PANTHER" id="PTHR30413:SF10">
    <property type="entry name" value="CAPSULE POLYSACCHARIDE EXPORT INNER-MEMBRANE PROTEIN CTRC"/>
    <property type="match status" value="1"/>
</dbReference>
<evidence type="ECO:0000256" key="3">
    <source>
        <dbReference type="ARBA" id="ARBA00022448"/>
    </source>
</evidence>
<dbReference type="EMBL" id="BAABBM010000001">
    <property type="protein sequence ID" value="GAA3896071.1"/>
    <property type="molecule type" value="Genomic_DNA"/>
</dbReference>
<keyword evidence="10 11" id="KW-0472">Membrane</keyword>
<accession>A0ABP7L8Y4</accession>
<proteinExistence type="inferred from homology"/>
<gene>
    <name evidence="13" type="ORF">GCM10022276_13860</name>
</gene>
<evidence type="ECO:0000256" key="11">
    <source>
        <dbReference type="RuleBase" id="RU361157"/>
    </source>
</evidence>
<evidence type="ECO:0000256" key="9">
    <source>
        <dbReference type="ARBA" id="ARBA00023047"/>
    </source>
</evidence>
<keyword evidence="6 11" id="KW-0812">Transmembrane</keyword>
<evidence type="ECO:0000313" key="14">
    <source>
        <dbReference type="Proteomes" id="UP001500827"/>
    </source>
</evidence>
<evidence type="ECO:0000313" key="13">
    <source>
        <dbReference type="EMBL" id="GAA3896071.1"/>
    </source>
</evidence>
<comment type="similarity">
    <text evidence="2 11">Belongs to the ABC-2 integral membrane protein family.</text>
</comment>
<dbReference type="PRINTS" id="PR00164">
    <property type="entry name" value="ABC2TRNSPORT"/>
</dbReference>
<evidence type="ECO:0000256" key="2">
    <source>
        <dbReference type="ARBA" id="ARBA00007783"/>
    </source>
</evidence>
<evidence type="ECO:0000256" key="1">
    <source>
        <dbReference type="ARBA" id="ARBA00004651"/>
    </source>
</evidence>
<dbReference type="Proteomes" id="UP001500827">
    <property type="component" value="Unassembled WGS sequence"/>
</dbReference>
<keyword evidence="9" id="KW-0625">Polysaccharide transport</keyword>
<dbReference type="InterPro" id="IPR000412">
    <property type="entry name" value="ABC_2_transport"/>
</dbReference>
<evidence type="ECO:0000256" key="5">
    <source>
        <dbReference type="ARBA" id="ARBA00022597"/>
    </source>
</evidence>